<dbReference type="Pfam" id="PF03466">
    <property type="entry name" value="LysR_substrate"/>
    <property type="match status" value="1"/>
</dbReference>
<comment type="caution">
    <text evidence="6">The sequence shown here is derived from an EMBL/GenBank/DDBJ whole genome shotgun (WGS) entry which is preliminary data.</text>
</comment>
<dbReference type="EMBL" id="CAJPVI010000033">
    <property type="protein sequence ID" value="CAG2155273.1"/>
    <property type="molecule type" value="Genomic_DNA"/>
</dbReference>
<organism evidence="6 7">
    <name type="scientific">Cupriavidus numazuensis</name>
    <dbReference type="NCBI Taxonomy" id="221992"/>
    <lineage>
        <taxon>Bacteria</taxon>
        <taxon>Pseudomonadati</taxon>
        <taxon>Pseudomonadota</taxon>
        <taxon>Betaproteobacteria</taxon>
        <taxon>Burkholderiales</taxon>
        <taxon>Burkholderiaceae</taxon>
        <taxon>Cupriavidus</taxon>
    </lineage>
</organism>
<reference evidence="6 7" key="1">
    <citation type="submission" date="2021-03" db="EMBL/GenBank/DDBJ databases">
        <authorList>
            <person name="Peeters C."/>
        </authorList>
    </citation>
    <scope>NUCLEOTIDE SEQUENCE [LARGE SCALE GENOMIC DNA]</scope>
    <source>
        <strain evidence="6 7">LMG 26411</strain>
    </source>
</reference>
<evidence type="ECO:0000313" key="7">
    <source>
        <dbReference type="Proteomes" id="UP000672657"/>
    </source>
</evidence>
<dbReference type="RefSeq" id="WP_211955795.1">
    <property type="nucleotide sequence ID" value="NZ_CAJPVI010000033.1"/>
</dbReference>
<comment type="similarity">
    <text evidence="1">Belongs to the LysR transcriptional regulatory family.</text>
</comment>
<sequence>MNPSYRQLKAFLAAARFRNFTKASQQMHITQAGLSAMVKELEAQVGCRLLYRTTRLVDLTPEGQAFLPSAEAAVAAIDAALEAVQRVDGARRPLRIAVTPLVANSLLPGALVRLKREVPELQVEVWDVDPERIQMLVDVGMVDAGYGLFFKAASGLTRRSLFSNDLVRVSPTARTKGRGDIPWRQLDGAPLICLPKENPIQILVDDHLSRAGAVVDRRMEVTHIETVIAMVASQLGVAVLPSICAGVASRYNVCLERMVQAKDYLHYYCISRSGRPAPEHASRLGELIGEELRRYGP</sequence>
<gene>
    <name evidence="6" type="primary">oxyR_4</name>
    <name evidence="6" type="ORF">LMG26411_04864</name>
</gene>
<evidence type="ECO:0000259" key="5">
    <source>
        <dbReference type="PROSITE" id="PS50931"/>
    </source>
</evidence>
<dbReference type="PRINTS" id="PR00039">
    <property type="entry name" value="HTHLYSR"/>
</dbReference>
<keyword evidence="7" id="KW-1185">Reference proteome</keyword>
<dbReference type="SUPFAM" id="SSF53850">
    <property type="entry name" value="Periplasmic binding protein-like II"/>
    <property type="match status" value="1"/>
</dbReference>
<dbReference type="InterPro" id="IPR005119">
    <property type="entry name" value="LysR_subst-bd"/>
</dbReference>
<name>A0ABM8TMT0_9BURK</name>
<protein>
    <submittedName>
        <fullName evidence="6">Hydrogen peroxide-inducible genes activator</fullName>
    </submittedName>
</protein>
<evidence type="ECO:0000256" key="3">
    <source>
        <dbReference type="ARBA" id="ARBA00023125"/>
    </source>
</evidence>
<dbReference type="PROSITE" id="PS50931">
    <property type="entry name" value="HTH_LYSR"/>
    <property type="match status" value="1"/>
</dbReference>
<feature type="domain" description="HTH lysR-type" evidence="5">
    <location>
        <begin position="3"/>
        <end position="60"/>
    </location>
</feature>
<dbReference type="Gene3D" id="3.40.190.10">
    <property type="entry name" value="Periplasmic binding protein-like II"/>
    <property type="match status" value="2"/>
</dbReference>
<dbReference type="SUPFAM" id="SSF46785">
    <property type="entry name" value="Winged helix' DNA-binding domain"/>
    <property type="match status" value="1"/>
</dbReference>
<dbReference type="Gene3D" id="1.10.10.10">
    <property type="entry name" value="Winged helix-like DNA-binding domain superfamily/Winged helix DNA-binding domain"/>
    <property type="match status" value="1"/>
</dbReference>
<dbReference type="InterPro" id="IPR036388">
    <property type="entry name" value="WH-like_DNA-bd_sf"/>
</dbReference>
<dbReference type="InterPro" id="IPR036390">
    <property type="entry name" value="WH_DNA-bd_sf"/>
</dbReference>
<dbReference type="Proteomes" id="UP000672657">
    <property type="component" value="Unassembled WGS sequence"/>
</dbReference>
<dbReference type="InterPro" id="IPR050950">
    <property type="entry name" value="HTH-type_LysR_regulators"/>
</dbReference>
<keyword evidence="2" id="KW-0805">Transcription regulation</keyword>
<accession>A0ABM8TMT0</accession>
<evidence type="ECO:0000256" key="2">
    <source>
        <dbReference type="ARBA" id="ARBA00023015"/>
    </source>
</evidence>
<evidence type="ECO:0000256" key="1">
    <source>
        <dbReference type="ARBA" id="ARBA00009437"/>
    </source>
</evidence>
<dbReference type="InterPro" id="IPR000847">
    <property type="entry name" value="LysR_HTH_N"/>
</dbReference>
<dbReference type="Pfam" id="PF00126">
    <property type="entry name" value="HTH_1"/>
    <property type="match status" value="1"/>
</dbReference>
<dbReference type="PANTHER" id="PTHR30419">
    <property type="entry name" value="HTH-TYPE TRANSCRIPTIONAL REGULATOR YBHD"/>
    <property type="match status" value="1"/>
</dbReference>
<keyword evidence="4" id="KW-0804">Transcription</keyword>
<evidence type="ECO:0000256" key="4">
    <source>
        <dbReference type="ARBA" id="ARBA00023163"/>
    </source>
</evidence>
<evidence type="ECO:0000313" key="6">
    <source>
        <dbReference type="EMBL" id="CAG2155273.1"/>
    </source>
</evidence>
<dbReference type="PANTHER" id="PTHR30419:SF8">
    <property type="entry name" value="NITROGEN ASSIMILATION TRANSCRIPTIONAL ACTIVATOR-RELATED"/>
    <property type="match status" value="1"/>
</dbReference>
<proteinExistence type="inferred from homology"/>
<keyword evidence="3" id="KW-0238">DNA-binding</keyword>